<protein>
    <submittedName>
        <fullName evidence="2">Uncharacterized protein</fullName>
    </submittedName>
</protein>
<dbReference type="Proteomes" id="UP001295684">
    <property type="component" value="Unassembled WGS sequence"/>
</dbReference>
<dbReference type="EMBL" id="CAMPGE010021151">
    <property type="protein sequence ID" value="CAI2379320.1"/>
    <property type="molecule type" value="Genomic_DNA"/>
</dbReference>
<name>A0AAD1XUH9_EUPCR</name>
<comment type="caution">
    <text evidence="2">The sequence shown here is derived from an EMBL/GenBank/DDBJ whole genome shotgun (WGS) entry which is preliminary data.</text>
</comment>
<feature type="transmembrane region" description="Helical" evidence="1">
    <location>
        <begin position="107"/>
        <end position="128"/>
    </location>
</feature>
<keyword evidence="3" id="KW-1185">Reference proteome</keyword>
<keyword evidence="1" id="KW-0812">Transmembrane</keyword>
<organism evidence="2 3">
    <name type="scientific">Euplotes crassus</name>
    <dbReference type="NCBI Taxonomy" id="5936"/>
    <lineage>
        <taxon>Eukaryota</taxon>
        <taxon>Sar</taxon>
        <taxon>Alveolata</taxon>
        <taxon>Ciliophora</taxon>
        <taxon>Intramacronucleata</taxon>
        <taxon>Spirotrichea</taxon>
        <taxon>Hypotrichia</taxon>
        <taxon>Euplotida</taxon>
        <taxon>Euplotidae</taxon>
        <taxon>Moneuplotes</taxon>
    </lineage>
</organism>
<evidence type="ECO:0000313" key="3">
    <source>
        <dbReference type="Proteomes" id="UP001295684"/>
    </source>
</evidence>
<evidence type="ECO:0000256" key="1">
    <source>
        <dbReference type="SAM" id="Phobius"/>
    </source>
</evidence>
<keyword evidence="1" id="KW-0472">Membrane</keyword>
<feature type="transmembrane region" description="Helical" evidence="1">
    <location>
        <begin position="140"/>
        <end position="162"/>
    </location>
</feature>
<sequence length="190" mass="21256">MEQYPVLPEPTPLTLQNPQKMTPDMPYKTLYFPAKYSLGNLQQRHWAEVLNIIVLVIEGLLLLGFGSYFADVNNKPAFSALVMFHVTMFILNVVFYIVPQSKLVRDLLGFFSIASFFVFGLVVIYVVASISGPSVDTIGAILLGAFVGLPTFILGLSAWIALRETARIPTVKENFGQDSRIQYLTQDLEF</sequence>
<proteinExistence type="predicted"/>
<evidence type="ECO:0000313" key="2">
    <source>
        <dbReference type="EMBL" id="CAI2379320.1"/>
    </source>
</evidence>
<reference evidence="2" key="1">
    <citation type="submission" date="2023-07" db="EMBL/GenBank/DDBJ databases">
        <authorList>
            <consortium name="AG Swart"/>
            <person name="Singh M."/>
            <person name="Singh A."/>
            <person name="Seah K."/>
            <person name="Emmerich C."/>
        </authorList>
    </citation>
    <scope>NUCLEOTIDE SEQUENCE</scope>
    <source>
        <strain evidence="2">DP1</strain>
    </source>
</reference>
<gene>
    <name evidence="2" type="ORF">ECRASSUSDP1_LOCUS20729</name>
</gene>
<feature type="transmembrane region" description="Helical" evidence="1">
    <location>
        <begin position="76"/>
        <end position="98"/>
    </location>
</feature>
<dbReference type="AlphaFoldDB" id="A0AAD1XUH9"/>
<feature type="transmembrane region" description="Helical" evidence="1">
    <location>
        <begin position="49"/>
        <end position="70"/>
    </location>
</feature>
<keyword evidence="1" id="KW-1133">Transmembrane helix</keyword>
<accession>A0AAD1XUH9</accession>